<evidence type="ECO:0000313" key="1">
    <source>
        <dbReference type="EMBL" id="AML53167.1"/>
    </source>
</evidence>
<accession>A0A126V4T4</accession>
<dbReference type="EMBL" id="CP014327">
    <property type="protein sequence ID" value="AML53167.1"/>
    <property type="molecule type" value="Genomic_DNA"/>
</dbReference>
<evidence type="ECO:0008006" key="3">
    <source>
        <dbReference type="Google" id="ProtNLM"/>
    </source>
</evidence>
<organism evidence="1 2">
    <name type="scientific">Falsihalocynthiibacter arcticus</name>
    <dbReference type="NCBI Taxonomy" id="1579316"/>
    <lineage>
        <taxon>Bacteria</taxon>
        <taxon>Pseudomonadati</taxon>
        <taxon>Pseudomonadota</taxon>
        <taxon>Alphaproteobacteria</taxon>
        <taxon>Rhodobacterales</taxon>
        <taxon>Roseobacteraceae</taxon>
        <taxon>Falsihalocynthiibacter</taxon>
    </lineage>
</organism>
<dbReference type="STRING" id="1579316.RC74_19615"/>
<gene>
    <name evidence="1" type="ORF">RC74_19615</name>
</gene>
<dbReference type="KEGG" id="hat:RC74_19615"/>
<dbReference type="RefSeq" id="WP_052274620.1">
    <property type="nucleotide sequence ID" value="NZ_CP014327.1"/>
</dbReference>
<proteinExistence type="predicted"/>
<reference evidence="1 2" key="1">
    <citation type="submission" date="2016-02" db="EMBL/GenBank/DDBJ databases">
        <title>Complete genome sequence of Halocynthiibacter arcticus PAMC 20958t from arctic marine sediment.</title>
        <authorList>
            <person name="Lee Y.M."/>
            <person name="Baek K."/>
            <person name="Lee H.K."/>
            <person name="Shin S.C."/>
        </authorList>
    </citation>
    <scope>NUCLEOTIDE SEQUENCE [LARGE SCALE GENOMIC DNA]</scope>
    <source>
        <strain evidence="1">PAMC 20958</strain>
    </source>
</reference>
<dbReference type="AlphaFoldDB" id="A0A126V4T4"/>
<dbReference type="Proteomes" id="UP000070371">
    <property type="component" value="Chromosome"/>
</dbReference>
<keyword evidence="2" id="KW-1185">Reference proteome</keyword>
<evidence type="ECO:0000313" key="2">
    <source>
        <dbReference type="Proteomes" id="UP000070371"/>
    </source>
</evidence>
<name>A0A126V4T4_9RHOB</name>
<sequence>MSQNATHNLDTEAQAWLDRLDPIGEERGYFEPVGKHHSAILTDEGPDLIVTFESISGIRAHDPEAQPLGFEMVAKNGYSNLCILAHGDTWFRDASLYGYFDRLVDDGFFEDFDNVVFYGANMGGYGAAAYSVAAPGATVIAVQPQATLDPAVTGWDTRFKGQRRKCFTDRYGFGPDMIEGADRAFIVFDPEEEFDAMHASLFTRANTTMVKCPNLGPRIEDSLRTMEILQDLIETALTGDMMAADFFELYRARRDNGQYLRNLLTRLEDDGRVVLIEALCKNVIERTGGGPRFRRRLKEIQTHKSSQDAPKADNETV</sequence>
<protein>
    <recommendedName>
        <fullName evidence="3">Phosphoadenosine phosphosulfate reductase</fullName>
    </recommendedName>
</protein>